<keyword evidence="6 7" id="KW-0472">Membrane</keyword>
<dbReference type="PANTHER" id="PTHR42810:SF2">
    <property type="entry name" value="PURINE PERMEASE C1399.01C-RELATED"/>
    <property type="match status" value="1"/>
</dbReference>
<evidence type="ECO:0000256" key="5">
    <source>
        <dbReference type="ARBA" id="ARBA00022989"/>
    </source>
</evidence>
<dbReference type="InterPro" id="IPR006042">
    <property type="entry name" value="Xan_ur_permease"/>
</dbReference>
<dbReference type="AlphaFoldDB" id="A0A379YGQ3"/>
<comment type="subcellular location">
    <subcellularLocation>
        <location evidence="1">Membrane</location>
        <topology evidence="1">Multi-pass membrane protein</topology>
    </subcellularLocation>
</comment>
<feature type="transmembrane region" description="Helical" evidence="7">
    <location>
        <begin position="137"/>
        <end position="155"/>
    </location>
</feature>
<dbReference type="InterPro" id="IPR006043">
    <property type="entry name" value="NCS2"/>
</dbReference>
<keyword evidence="5 7" id="KW-1133">Transmembrane helix</keyword>
<feature type="transmembrane region" description="Helical" evidence="7">
    <location>
        <begin position="71"/>
        <end position="90"/>
    </location>
</feature>
<keyword evidence="4 7" id="KW-0812">Transmembrane</keyword>
<proteinExistence type="inferred from homology"/>
<name>A0A379YGQ3_9GAMM</name>
<organism evidence="8 9">
    <name type="scientific">Serratia quinivorans</name>
    <dbReference type="NCBI Taxonomy" id="137545"/>
    <lineage>
        <taxon>Bacteria</taxon>
        <taxon>Pseudomonadati</taxon>
        <taxon>Pseudomonadota</taxon>
        <taxon>Gammaproteobacteria</taxon>
        <taxon>Enterobacterales</taxon>
        <taxon>Yersiniaceae</taxon>
        <taxon>Serratia</taxon>
    </lineage>
</organism>
<feature type="transmembrane region" description="Helical" evidence="7">
    <location>
        <begin position="161"/>
        <end position="177"/>
    </location>
</feature>
<keyword evidence="3" id="KW-0813">Transport</keyword>
<gene>
    <name evidence="8" type="primary">rutG_2</name>
    <name evidence="8" type="ORF">NCTC11544_00378</name>
</gene>
<evidence type="ECO:0000313" key="9">
    <source>
        <dbReference type="Proteomes" id="UP000255529"/>
    </source>
</evidence>
<reference evidence="8 9" key="1">
    <citation type="submission" date="2018-06" db="EMBL/GenBank/DDBJ databases">
        <authorList>
            <consortium name="Pathogen Informatics"/>
            <person name="Doyle S."/>
        </authorList>
    </citation>
    <scope>NUCLEOTIDE SEQUENCE [LARGE SCALE GENOMIC DNA]</scope>
    <source>
        <strain evidence="8 9">NCTC11544</strain>
    </source>
</reference>
<evidence type="ECO:0000256" key="7">
    <source>
        <dbReference type="SAM" id="Phobius"/>
    </source>
</evidence>
<evidence type="ECO:0000256" key="2">
    <source>
        <dbReference type="ARBA" id="ARBA00008821"/>
    </source>
</evidence>
<dbReference type="Pfam" id="PF00860">
    <property type="entry name" value="Xan_ur_permease"/>
    <property type="match status" value="1"/>
</dbReference>
<evidence type="ECO:0000256" key="1">
    <source>
        <dbReference type="ARBA" id="ARBA00004141"/>
    </source>
</evidence>
<accession>A0A379YGQ3</accession>
<sequence>MLLIAPVAIILVAENLGHVKAVAGMTGRDLDPYIGRAFVGDGLATMLSGSVGGTGVTTYAENIGVMSVTKIYSTLVFVAAALVAIVLGFSPKFGALIHTIPGPVLGGASVVVFGLIAVAGARIWVQNKVDLGDNGNLIMVAVTLVLGAGDFALTIGNFTMGGIGTATFGAIILNALLRRRKALPLADSAVR</sequence>
<dbReference type="GO" id="GO:0005886">
    <property type="term" value="C:plasma membrane"/>
    <property type="evidence" value="ECO:0007669"/>
    <property type="project" value="UniProtKB-ARBA"/>
</dbReference>
<dbReference type="Proteomes" id="UP000255529">
    <property type="component" value="Unassembled WGS sequence"/>
</dbReference>
<evidence type="ECO:0000256" key="3">
    <source>
        <dbReference type="ARBA" id="ARBA00022448"/>
    </source>
</evidence>
<evidence type="ECO:0000256" key="4">
    <source>
        <dbReference type="ARBA" id="ARBA00022692"/>
    </source>
</evidence>
<dbReference type="PROSITE" id="PS01116">
    <property type="entry name" value="XANTH_URACIL_PERMASE"/>
    <property type="match status" value="1"/>
</dbReference>
<dbReference type="EMBL" id="UGYN01000002">
    <property type="protein sequence ID" value="SUI44357.1"/>
    <property type="molecule type" value="Genomic_DNA"/>
</dbReference>
<comment type="similarity">
    <text evidence="2">Belongs to the nucleobase:cation symporter-2 (NCS2) (TC 2.A.40) family.</text>
</comment>
<protein>
    <submittedName>
        <fullName evidence="8">Pyrimidine permease RutG</fullName>
    </submittedName>
</protein>
<dbReference type="PANTHER" id="PTHR42810">
    <property type="entry name" value="PURINE PERMEASE C1399.01C-RELATED"/>
    <property type="match status" value="1"/>
</dbReference>
<evidence type="ECO:0000313" key="8">
    <source>
        <dbReference type="EMBL" id="SUI44357.1"/>
    </source>
</evidence>
<evidence type="ECO:0000256" key="6">
    <source>
        <dbReference type="ARBA" id="ARBA00023136"/>
    </source>
</evidence>
<dbReference type="GO" id="GO:0042907">
    <property type="term" value="F:xanthine transmembrane transporter activity"/>
    <property type="evidence" value="ECO:0007669"/>
    <property type="project" value="TreeGrafter"/>
</dbReference>
<feature type="transmembrane region" description="Helical" evidence="7">
    <location>
        <begin position="102"/>
        <end position="125"/>
    </location>
</feature>